<comment type="similarity">
    <text evidence="7">Belongs to the major facilitator superfamily. Phthalate permease family.</text>
</comment>
<evidence type="ECO:0000256" key="6">
    <source>
        <dbReference type="ARBA" id="ARBA00023136"/>
    </source>
</evidence>
<dbReference type="SUPFAM" id="SSF103473">
    <property type="entry name" value="MFS general substrate transporter"/>
    <property type="match status" value="1"/>
</dbReference>
<sequence length="461" mass="50306">MGQAKLSIETTRKSRVRWFVVFMLFVLTTINYADRATLSIVGDSVQKDLGLSAVSMGYVFSAFGWAYVIGQLPGGWLLDKFGSKVVIAASVFFWSLFTFFQGFIGFFTAGVAIIMLFSLRFIVGLAEAPSFPGNSRIVASWFPKSERGTASAIFNSAQYFALVLFSPLMAWIVHRFDWHMVFIVMGVLGMILAAVWLKVIHSPKKHPRITKEEIAYIEEGGGLVDMDEGKEAKTGKEKEAKKGPQWSQVKQLLTNRMLVGVYLGQYCITTLTYFFLTWFPVYLVQARGMSILEAGFISSLPAICGFVGGVLGGIVSDFFLKKGRSLTFARKTPIVIGMLLSCSMIACNYVDAEWLVVVIMSLAFFGKGFGALGWAVVSDTSPKEIAGLSGGLFNTFGNIASITTPIIIGYIVNATGSFNGALVFVGANAIVAILCYLLLVGEIKRVELKGAGMKPESNLKM</sequence>
<dbReference type="FunFam" id="1.20.1250.20:FF:000010">
    <property type="entry name" value="Probable glucarate transporter"/>
    <property type="match status" value="1"/>
</dbReference>
<dbReference type="PANTHER" id="PTHR11662">
    <property type="entry name" value="SOLUTE CARRIER FAMILY 17"/>
    <property type="match status" value="1"/>
</dbReference>
<dbReference type="Pfam" id="PF07690">
    <property type="entry name" value="MFS_1"/>
    <property type="match status" value="2"/>
</dbReference>
<keyword evidence="2" id="KW-0813">Transport</keyword>
<evidence type="ECO:0000256" key="1">
    <source>
        <dbReference type="ARBA" id="ARBA00004651"/>
    </source>
</evidence>
<dbReference type="NCBIfam" id="TIGR00893">
    <property type="entry name" value="2A0114"/>
    <property type="match status" value="1"/>
</dbReference>
<evidence type="ECO:0000256" key="5">
    <source>
        <dbReference type="ARBA" id="ARBA00022989"/>
    </source>
</evidence>
<dbReference type="InterPro" id="IPR000849">
    <property type="entry name" value="Sugar_P_transporter"/>
</dbReference>
<dbReference type="PANTHER" id="PTHR11662:SF399">
    <property type="entry name" value="FI19708P1-RELATED"/>
    <property type="match status" value="1"/>
</dbReference>
<dbReference type="Gene3D" id="1.20.1250.20">
    <property type="entry name" value="MFS general substrate transporter like domains"/>
    <property type="match status" value="2"/>
</dbReference>
<gene>
    <name evidence="8" type="ORF">BEH_09685</name>
</gene>
<protein>
    <submittedName>
        <fullName evidence="8">Glucarate transporter</fullName>
    </submittedName>
</protein>
<evidence type="ECO:0000256" key="2">
    <source>
        <dbReference type="ARBA" id="ARBA00022448"/>
    </source>
</evidence>
<dbReference type="InterPro" id="IPR050382">
    <property type="entry name" value="MFS_Na/Anion_cotransporter"/>
</dbReference>
<dbReference type="PATRIC" id="fig|135735.6.peg.2012"/>
<dbReference type="RefSeq" id="WP_019395410.1">
    <property type="nucleotide sequence ID" value="NZ_ALIM01000049.1"/>
</dbReference>
<keyword evidence="4" id="KW-0812">Transmembrane</keyword>
<keyword evidence="5" id="KW-1133">Transmembrane helix</keyword>
<dbReference type="GO" id="GO:0005886">
    <property type="term" value="C:plasma membrane"/>
    <property type="evidence" value="ECO:0007669"/>
    <property type="project" value="UniProtKB-SubCell"/>
</dbReference>
<keyword evidence="6" id="KW-0472">Membrane</keyword>
<organism evidence="8 9">
    <name type="scientific">Priestia filamentosa</name>
    <dbReference type="NCBI Taxonomy" id="1402861"/>
    <lineage>
        <taxon>Bacteria</taxon>
        <taxon>Bacillati</taxon>
        <taxon>Bacillota</taxon>
        <taxon>Bacilli</taxon>
        <taxon>Bacillales</taxon>
        <taxon>Bacillaceae</taxon>
        <taxon>Priestia</taxon>
    </lineage>
</organism>
<dbReference type="PIRSF" id="PIRSF002808">
    <property type="entry name" value="Hexose_phosphate_transp"/>
    <property type="match status" value="1"/>
</dbReference>
<dbReference type="CDD" id="cd17319">
    <property type="entry name" value="MFS_ExuT_GudP_like"/>
    <property type="match status" value="1"/>
</dbReference>
<dbReference type="Proteomes" id="UP000036202">
    <property type="component" value="Chromosome"/>
</dbReference>
<comment type="subcellular location">
    <subcellularLocation>
        <location evidence="1">Cell membrane</location>
        <topology evidence="1">Multi-pass membrane protein</topology>
    </subcellularLocation>
</comment>
<keyword evidence="3" id="KW-1003">Cell membrane</keyword>
<accession>A0A0H4KE10</accession>
<reference evidence="9" key="2">
    <citation type="submission" date="2015-06" db="EMBL/GenBank/DDBJ databases">
        <title>Genome Sequence of Bacillus endophyticus and Analysis of its Companion Mechanism in the Ketogulonigenium vulgare-Bacillus strain Consortium.</title>
        <authorList>
            <person name="Jia N."/>
            <person name="Du J."/>
            <person name="Ding M.-Z."/>
            <person name="Gao F."/>
            <person name="Yuan Y.-J."/>
        </authorList>
    </citation>
    <scope>NUCLEOTIDE SEQUENCE [LARGE SCALE GENOMIC DNA]</scope>
    <source>
        <strain evidence="9">Hbe603</strain>
    </source>
</reference>
<proteinExistence type="inferred from homology"/>
<evidence type="ECO:0000256" key="3">
    <source>
        <dbReference type="ARBA" id="ARBA00022475"/>
    </source>
</evidence>
<dbReference type="OrthoDB" id="6360at2"/>
<dbReference type="EMBL" id="CP011974">
    <property type="protein sequence ID" value="AKO92342.1"/>
    <property type="molecule type" value="Genomic_DNA"/>
</dbReference>
<keyword evidence="9" id="KW-1185">Reference proteome</keyword>
<dbReference type="InterPro" id="IPR011701">
    <property type="entry name" value="MFS"/>
</dbReference>
<reference evidence="8 9" key="1">
    <citation type="journal article" date="2015" name="PLoS ONE">
        <title>Genome Sequence of Bacillus endophyticus and Analysis of Its Companion Mechanism in the Ketogulonigenium vulgare-Bacillus Strain Consortium.</title>
        <authorList>
            <person name="Jia N."/>
            <person name="Du J."/>
            <person name="Ding M.Z."/>
            <person name="Gao F."/>
            <person name="Yuan Y.J."/>
        </authorList>
    </citation>
    <scope>NUCLEOTIDE SEQUENCE [LARGE SCALE GENOMIC DNA]</scope>
    <source>
        <strain evidence="8 9">Hbe603</strain>
    </source>
</reference>
<dbReference type="PROSITE" id="PS50850">
    <property type="entry name" value="MFS"/>
    <property type="match status" value="1"/>
</dbReference>
<evidence type="ECO:0000313" key="9">
    <source>
        <dbReference type="Proteomes" id="UP000036202"/>
    </source>
</evidence>
<dbReference type="KEGG" id="beo:BEH_09685"/>
<dbReference type="GO" id="GO:0022857">
    <property type="term" value="F:transmembrane transporter activity"/>
    <property type="evidence" value="ECO:0007669"/>
    <property type="project" value="InterPro"/>
</dbReference>
<evidence type="ECO:0000313" key="8">
    <source>
        <dbReference type="EMBL" id="AKO92342.1"/>
    </source>
</evidence>
<evidence type="ECO:0000256" key="7">
    <source>
        <dbReference type="ARBA" id="ARBA00038514"/>
    </source>
</evidence>
<name>A0A0H4KE10_9BACI</name>
<dbReference type="InterPro" id="IPR020846">
    <property type="entry name" value="MFS_dom"/>
</dbReference>
<evidence type="ECO:0000256" key="4">
    <source>
        <dbReference type="ARBA" id="ARBA00022692"/>
    </source>
</evidence>
<dbReference type="AlphaFoldDB" id="A0A0H4KE10"/>
<dbReference type="InterPro" id="IPR036259">
    <property type="entry name" value="MFS_trans_sf"/>
</dbReference>